<organism evidence="2 3">
    <name type="scientific">Actinomadura miaoliensis</name>
    <dbReference type="NCBI Taxonomy" id="430685"/>
    <lineage>
        <taxon>Bacteria</taxon>
        <taxon>Bacillati</taxon>
        <taxon>Actinomycetota</taxon>
        <taxon>Actinomycetes</taxon>
        <taxon>Streptosporangiales</taxon>
        <taxon>Thermomonosporaceae</taxon>
        <taxon>Actinomadura</taxon>
    </lineage>
</organism>
<dbReference type="Proteomes" id="UP001500683">
    <property type="component" value="Unassembled WGS sequence"/>
</dbReference>
<dbReference type="EMBL" id="BAAAZG010000017">
    <property type="protein sequence ID" value="GAA4071273.1"/>
    <property type="molecule type" value="Genomic_DNA"/>
</dbReference>
<feature type="region of interest" description="Disordered" evidence="1">
    <location>
        <begin position="1"/>
        <end position="34"/>
    </location>
</feature>
<reference evidence="3" key="1">
    <citation type="journal article" date="2019" name="Int. J. Syst. Evol. Microbiol.">
        <title>The Global Catalogue of Microorganisms (GCM) 10K type strain sequencing project: providing services to taxonomists for standard genome sequencing and annotation.</title>
        <authorList>
            <consortium name="The Broad Institute Genomics Platform"/>
            <consortium name="The Broad Institute Genome Sequencing Center for Infectious Disease"/>
            <person name="Wu L."/>
            <person name="Ma J."/>
        </authorList>
    </citation>
    <scope>NUCLEOTIDE SEQUENCE [LARGE SCALE GENOMIC DNA]</scope>
    <source>
        <strain evidence="3">JCM 16702</strain>
    </source>
</reference>
<evidence type="ECO:0000256" key="1">
    <source>
        <dbReference type="SAM" id="MobiDB-lite"/>
    </source>
</evidence>
<comment type="caution">
    <text evidence="2">The sequence shown here is derived from an EMBL/GenBank/DDBJ whole genome shotgun (WGS) entry which is preliminary data.</text>
</comment>
<name>A0ABP7VPJ8_9ACTN</name>
<sequence>MVRKRHGQLVGDGPDQAAVAARGSGRPGGIVRSDPETGGLAVASELGGAAVSGAVHAGAHVVRSPLRYSGEGGAQVLPIFWMPSGVNLPLLLPPPGRGWRLFHRLPTVVERIISKRGMC</sequence>
<protein>
    <submittedName>
        <fullName evidence="2">Uncharacterized protein</fullName>
    </submittedName>
</protein>
<evidence type="ECO:0000313" key="3">
    <source>
        <dbReference type="Proteomes" id="UP001500683"/>
    </source>
</evidence>
<evidence type="ECO:0000313" key="2">
    <source>
        <dbReference type="EMBL" id="GAA4071273.1"/>
    </source>
</evidence>
<keyword evidence="3" id="KW-1185">Reference proteome</keyword>
<gene>
    <name evidence="2" type="ORF">GCM10022214_28770</name>
</gene>
<proteinExistence type="predicted"/>
<accession>A0ABP7VPJ8</accession>